<feature type="transmembrane region" description="Helical" evidence="2">
    <location>
        <begin position="100"/>
        <end position="117"/>
    </location>
</feature>
<feature type="transmembrane region" description="Helical" evidence="2">
    <location>
        <begin position="54"/>
        <end position="72"/>
    </location>
</feature>
<keyword evidence="2" id="KW-0812">Transmembrane</keyword>
<feature type="transmembrane region" description="Helical" evidence="2">
    <location>
        <begin position="133"/>
        <end position="156"/>
    </location>
</feature>
<comment type="caution">
    <text evidence="3">The sequence shown here is derived from an EMBL/GenBank/DDBJ whole genome shotgun (WGS) entry which is preliminary data.</text>
</comment>
<organism evidence="3 4">
    <name type="scientific">Brevundimonas subvibrioides</name>
    <dbReference type="NCBI Taxonomy" id="74313"/>
    <lineage>
        <taxon>Bacteria</taxon>
        <taxon>Pseudomonadati</taxon>
        <taxon>Pseudomonadota</taxon>
        <taxon>Alphaproteobacteria</taxon>
        <taxon>Caulobacterales</taxon>
        <taxon>Caulobacteraceae</taxon>
        <taxon>Brevundimonas</taxon>
    </lineage>
</organism>
<evidence type="ECO:0000313" key="3">
    <source>
        <dbReference type="EMBL" id="OYX56288.1"/>
    </source>
</evidence>
<feature type="region of interest" description="Disordered" evidence="1">
    <location>
        <begin position="186"/>
        <end position="206"/>
    </location>
</feature>
<keyword evidence="2" id="KW-0472">Membrane</keyword>
<dbReference type="EMBL" id="NCEQ01000008">
    <property type="protein sequence ID" value="OYX56288.1"/>
    <property type="molecule type" value="Genomic_DNA"/>
</dbReference>
<accession>A0A258HIX5</accession>
<reference evidence="3 4" key="1">
    <citation type="submission" date="2017-03" db="EMBL/GenBank/DDBJ databases">
        <title>Lifting the veil on microbial sulfur biogeochemistry in mining wastewaters.</title>
        <authorList>
            <person name="Kantor R.S."/>
            <person name="Colenbrander Nelson T."/>
            <person name="Marshall S."/>
            <person name="Bennett D."/>
            <person name="Apte S."/>
            <person name="Camacho D."/>
            <person name="Thomas B.C."/>
            <person name="Warren L.A."/>
            <person name="Banfield J.F."/>
        </authorList>
    </citation>
    <scope>NUCLEOTIDE SEQUENCE [LARGE SCALE GENOMIC DNA]</scope>
    <source>
        <strain evidence="3">32-68-21</strain>
    </source>
</reference>
<dbReference type="Proteomes" id="UP000216147">
    <property type="component" value="Unassembled WGS sequence"/>
</dbReference>
<name>A0A258HIX5_9CAUL</name>
<sequence length="219" mass="24078">MARFFVRDRSPRPGPISDRPEDRLRLAAWARSVDLLNHGPGTPVQFDVMAEGPMLLVPGLMTAVVIVMLGFPDTGIGRGLKRWLVEEPARRLNRIHRGKAAFHALLAVIGFVLVLLFEADGMRLFGFLLPDTLVWFAMFDVGVFVDALLITGAILATNGLRAIRAQATAGPRQVFALLRRRAARARRAIRPSSRPTGRTADDDGPGWAVQPAYRAFSMA</sequence>
<evidence type="ECO:0000313" key="4">
    <source>
        <dbReference type="Proteomes" id="UP000216147"/>
    </source>
</evidence>
<keyword evidence="2" id="KW-1133">Transmembrane helix</keyword>
<proteinExistence type="predicted"/>
<evidence type="ECO:0000256" key="1">
    <source>
        <dbReference type="SAM" id="MobiDB-lite"/>
    </source>
</evidence>
<gene>
    <name evidence="3" type="ORF">B7Y86_10055</name>
</gene>
<evidence type="ECO:0000256" key="2">
    <source>
        <dbReference type="SAM" id="Phobius"/>
    </source>
</evidence>
<dbReference type="AlphaFoldDB" id="A0A258HIX5"/>
<protein>
    <submittedName>
        <fullName evidence="3">Uncharacterized protein</fullName>
    </submittedName>
</protein>